<dbReference type="AlphaFoldDB" id="A0A9D5A0Q4"/>
<name>A0A9D5A0Q4_PEA</name>
<keyword evidence="2" id="KW-1185">Reference proteome</keyword>
<gene>
    <name evidence="1" type="ORF">KIW84_076078</name>
</gene>
<dbReference type="Proteomes" id="UP001058974">
    <property type="component" value="Chromosome 7"/>
</dbReference>
<sequence length="78" mass="9248">MDLGSSEYKYTRRGPINHGGCRVYERLDRVLGNDQWRLQFPEAQVKFESAWVLENSYQAMLQEAWDTNVSFNLNFEEL</sequence>
<reference evidence="1 2" key="1">
    <citation type="journal article" date="2022" name="Nat. Genet.">
        <title>Improved pea reference genome and pan-genome highlight genomic features and evolutionary characteristics.</title>
        <authorList>
            <person name="Yang T."/>
            <person name="Liu R."/>
            <person name="Luo Y."/>
            <person name="Hu S."/>
            <person name="Wang D."/>
            <person name="Wang C."/>
            <person name="Pandey M.K."/>
            <person name="Ge S."/>
            <person name="Xu Q."/>
            <person name="Li N."/>
            <person name="Li G."/>
            <person name="Huang Y."/>
            <person name="Saxena R.K."/>
            <person name="Ji Y."/>
            <person name="Li M."/>
            <person name="Yan X."/>
            <person name="He Y."/>
            <person name="Liu Y."/>
            <person name="Wang X."/>
            <person name="Xiang C."/>
            <person name="Varshney R.K."/>
            <person name="Ding H."/>
            <person name="Gao S."/>
            <person name="Zong X."/>
        </authorList>
    </citation>
    <scope>NUCLEOTIDE SEQUENCE [LARGE SCALE GENOMIC DNA]</scope>
    <source>
        <strain evidence="1 2">cv. Zhongwan 6</strain>
    </source>
</reference>
<organism evidence="1 2">
    <name type="scientific">Pisum sativum</name>
    <name type="common">Garden pea</name>
    <name type="synonym">Lathyrus oleraceus</name>
    <dbReference type="NCBI Taxonomy" id="3888"/>
    <lineage>
        <taxon>Eukaryota</taxon>
        <taxon>Viridiplantae</taxon>
        <taxon>Streptophyta</taxon>
        <taxon>Embryophyta</taxon>
        <taxon>Tracheophyta</taxon>
        <taxon>Spermatophyta</taxon>
        <taxon>Magnoliopsida</taxon>
        <taxon>eudicotyledons</taxon>
        <taxon>Gunneridae</taxon>
        <taxon>Pentapetalae</taxon>
        <taxon>rosids</taxon>
        <taxon>fabids</taxon>
        <taxon>Fabales</taxon>
        <taxon>Fabaceae</taxon>
        <taxon>Papilionoideae</taxon>
        <taxon>50 kb inversion clade</taxon>
        <taxon>NPAAA clade</taxon>
        <taxon>Hologalegina</taxon>
        <taxon>IRL clade</taxon>
        <taxon>Fabeae</taxon>
        <taxon>Lathyrus</taxon>
    </lineage>
</organism>
<comment type="caution">
    <text evidence="1">The sequence shown here is derived from an EMBL/GenBank/DDBJ whole genome shotgun (WGS) entry which is preliminary data.</text>
</comment>
<accession>A0A9D5A0Q4</accession>
<dbReference type="Gramene" id="Psat07G0607800-T1">
    <property type="protein sequence ID" value="KAI5391074.1"/>
    <property type="gene ID" value="KIW84_076078"/>
</dbReference>
<proteinExistence type="predicted"/>
<evidence type="ECO:0000313" key="1">
    <source>
        <dbReference type="EMBL" id="KAI5391074.1"/>
    </source>
</evidence>
<evidence type="ECO:0000313" key="2">
    <source>
        <dbReference type="Proteomes" id="UP001058974"/>
    </source>
</evidence>
<dbReference type="EMBL" id="JAMSHJ010000007">
    <property type="protein sequence ID" value="KAI5391074.1"/>
    <property type="molecule type" value="Genomic_DNA"/>
</dbReference>
<protein>
    <submittedName>
        <fullName evidence="1">Uncharacterized protein</fullName>
    </submittedName>
</protein>